<keyword evidence="1" id="KW-0679">Respiratory chain</keyword>
<gene>
    <name evidence="4" type="ORF">J3U87_23210</name>
</gene>
<organism evidence="4 5">
    <name type="scientific">Sulfidibacter corallicola</name>
    <dbReference type="NCBI Taxonomy" id="2818388"/>
    <lineage>
        <taxon>Bacteria</taxon>
        <taxon>Pseudomonadati</taxon>
        <taxon>Acidobacteriota</taxon>
        <taxon>Holophagae</taxon>
        <taxon>Acanthopleuribacterales</taxon>
        <taxon>Acanthopleuribacteraceae</taxon>
        <taxon>Sulfidibacter</taxon>
    </lineage>
</organism>
<dbReference type="Pfam" id="PF00115">
    <property type="entry name" value="COX1"/>
    <property type="match status" value="1"/>
</dbReference>
<dbReference type="GO" id="GO:0020037">
    <property type="term" value="F:heme binding"/>
    <property type="evidence" value="ECO:0007669"/>
    <property type="project" value="InterPro"/>
</dbReference>
<name>A0A8A4TEG7_SULCO</name>
<dbReference type="GO" id="GO:0022904">
    <property type="term" value="P:respiratory electron transport chain"/>
    <property type="evidence" value="ECO:0007669"/>
    <property type="project" value="TreeGrafter"/>
</dbReference>
<feature type="transmembrane region" description="Helical" evidence="2">
    <location>
        <begin position="347"/>
        <end position="369"/>
    </location>
</feature>
<dbReference type="SUPFAM" id="SSF81442">
    <property type="entry name" value="Cytochrome c oxidase subunit I-like"/>
    <property type="match status" value="1"/>
</dbReference>
<dbReference type="PANTHER" id="PTHR10422">
    <property type="entry name" value="CYTOCHROME C OXIDASE SUBUNIT 1"/>
    <property type="match status" value="1"/>
</dbReference>
<evidence type="ECO:0000256" key="2">
    <source>
        <dbReference type="SAM" id="Phobius"/>
    </source>
</evidence>
<feature type="domain" description="Cytochrome oxidase subunit I profile" evidence="3">
    <location>
        <begin position="22"/>
        <end position="562"/>
    </location>
</feature>
<dbReference type="GO" id="GO:0009060">
    <property type="term" value="P:aerobic respiration"/>
    <property type="evidence" value="ECO:0007669"/>
    <property type="project" value="InterPro"/>
</dbReference>
<dbReference type="InterPro" id="IPR036927">
    <property type="entry name" value="Cyt_c_oxase-like_su1_sf"/>
</dbReference>
<feature type="transmembrane region" description="Helical" evidence="2">
    <location>
        <begin position="316"/>
        <end position="335"/>
    </location>
</feature>
<keyword evidence="1" id="KW-0813">Transport</keyword>
<feature type="transmembrane region" description="Helical" evidence="2">
    <location>
        <begin position="420"/>
        <end position="441"/>
    </location>
</feature>
<feature type="transmembrane region" description="Helical" evidence="2">
    <location>
        <begin position="178"/>
        <end position="199"/>
    </location>
</feature>
<dbReference type="Gene3D" id="1.20.210.10">
    <property type="entry name" value="Cytochrome c oxidase-like, subunit I domain"/>
    <property type="match status" value="1"/>
</dbReference>
<keyword evidence="2" id="KW-0472">Membrane</keyword>
<evidence type="ECO:0000259" key="3">
    <source>
        <dbReference type="PROSITE" id="PS50855"/>
    </source>
</evidence>
<dbReference type="PANTHER" id="PTHR10422:SF18">
    <property type="entry name" value="CYTOCHROME C OXIDASE SUBUNIT 1"/>
    <property type="match status" value="1"/>
</dbReference>
<dbReference type="Proteomes" id="UP000663929">
    <property type="component" value="Chromosome"/>
</dbReference>
<feature type="transmembrane region" description="Helical" evidence="2">
    <location>
        <begin position="279"/>
        <end position="304"/>
    </location>
</feature>
<dbReference type="GO" id="GO:0004129">
    <property type="term" value="F:cytochrome-c oxidase activity"/>
    <property type="evidence" value="ECO:0007669"/>
    <property type="project" value="InterPro"/>
</dbReference>
<evidence type="ECO:0000256" key="1">
    <source>
        <dbReference type="ARBA" id="ARBA00022660"/>
    </source>
</evidence>
<keyword evidence="2" id="KW-0812">Transmembrane</keyword>
<dbReference type="KEGG" id="scor:J3U87_23210"/>
<dbReference type="EMBL" id="CP071793">
    <property type="protein sequence ID" value="QTD48499.1"/>
    <property type="molecule type" value="Genomic_DNA"/>
</dbReference>
<dbReference type="InterPro" id="IPR023616">
    <property type="entry name" value="Cyt_c_oxase-like_su1_dom"/>
</dbReference>
<dbReference type="PRINTS" id="PR01165">
    <property type="entry name" value="CYCOXIDASEI"/>
</dbReference>
<feature type="transmembrane region" description="Helical" evidence="2">
    <location>
        <begin position="138"/>
        <end position="158"/>
    </location>
</feature>
<feature type="transmembrane region" description="Helical" evidence="2">
    <location>
        <begin position="453"/>
        <end position="474"/>
    </location>
</feature>
<dbReference type="PROSITE" id="PS50855">
    <property type="entry name" value="COX1"/>
    <property type="match status" value="1"/>
</dbReference>
<feature type="transmembrane region" description="Helical" evidence="2">
    <location>
        <begin position="211"/>
        <end position="232"/>
    </location>
</feature>
<feature type="transmembrane region" description="Helical" evidence="2">
    <location>
        <begin position="381"/>
        <end position="400"/>
    </location>
</feature>
<dbReference type="AlphaFoldDB" id="A0A8A4TEG7"/>
<evidence type="ECO:0000313" key="5">
    <source>
        <dbReference type="Proteomes" id="UP000663929"/>
    </source>
</evidence>
<keyword evidence="1" id="KW-0249">Electron transport</keyword>
<feature type="transmembrane region" description="Helical" evidence="2">
    <location>
        <begin position="508"/>
        <end position="526"/>
    </location>
</feature>
<dbReference type="InterPro" id="IPR000883">
    <property type="entry name" value="Cyt_C_Oxase_1"/>
</dbReference>
<evidence type="ECO:0000313" key="4">
    <source>
        <dbReference type="EMBL" id="QTD48499.1"/>
    </source>
</evidence>
<dbReference type="RefSeq" id="WP_237378153.1">
    <property type="nucleotide sequence ID" value="NZ_CP071793.1"/>
</dbReference>
<reference evidence="4" key="1">
    <citation type="submission" date="2021-03" db="EMBL/GenBank/DDBJ databases">
        <title>Acanthopleuribacteraceae sp. M133.</title>
        <authorList>
            <person name="Wang G."/>
        </authorList>
    </citation>
    <scope>NUCLEOTIDE SEQUENCE</scope>
    <source>
        <strain evidence="4">M133</strain>
    </source>
</reference>
<keyword evidence="5" id="KW-1185">Reference proteome</keyword>
<accession>A0A8A4TEG7</accession>
<feature type="transmembrane region" description="Helical" evidence="2">
    <location>
        <begin position="94"/>
        <end position="118"/>
    </location>
</feature>
<sequence length="587" mass="65064">MNDVHAPTHDHDPDHDHELGFWRKYVFSVDHKVIGIQYGITALVFLFTGFCLAMLMRWQLAYPGEPLPIIGGLFSEATMPNGVMLPEFYNSLGAMHGTIMVFLGIVPLAVGAFGNYVLPLQIGAPDMAFPKLNMASYWCFLAGGIVMLCSFLAPGGAANSGWTAYPPLADIATTGQTVWLIAMVFLITSSLLGSINFIVTTIQLRAEGLTFFRMPFFVWAQLVTAFLLLLAFPPLEAAAVLQLMDRLADTSFFLPSGLVVDGQPLEVAGGGSPLLWQHLFWFLAHPEVYVLILPAMGIVAEVIANNTRKPLFGYRGMVYATLFLGFMSFMVWAHHMFLTGMGTSISAFFQATTMIISIPSVIILSNLFISLWGGSIRFSIPMLFALGFLPMFGIGGLTGLPLGLTATDIPLHDTYYVIGHFHYVVAPGTIMALFAGIYFWYPKITGRHMNKTLGHIHFWGTLVCMNGIFFPMLIQGLNGVSRRLYDGGASYEFAEPVLYLNKIMSHSSWTLGLFQFFFIVNFFMSLRTGERAEENPWQATTLDWQTPTPPPHGNFTQTPVVHHGPYEYSHPDLKQGDYLPQNLELEA</sequence>
<keyword evidence="2" id="KW-1133">Transmembrane helix</keyword>
<dbReference type="GO" id="GO:0016020">
    <property type="term" value="C:membrane"/>
    <property type="evidence" value="ECO:0007669"/>
    <property type="project" value="InterPro"/>
</dbReference>
<proteinExistence type="predicted"/>
<protein>
    <submittedName>
        <fullName evidence="4">Cbb3-type cytochrome c oxidase subunit I</fullName>
    </submittedName>
</protein>
<feature type="transmembrane region" description="Helical" evidence="2">
    <location>
        <begin position="33"/>
        <end position="56"/>
    </location>
</feature>
<dbReference type="GO" id="GO:0015990">
    <property type="term" value="P:electron transport coupled proton transport"/>
    <property type="evidence" value="ECO:0007669"/>
    <property type="project" value="TreeGrafter"/>
</dbReference>